<accession>A0A8J4PW90</accession>
<protein>
    <submittedName>
        <fullName evidence="1">Uncharacterized protein</fullName>
    </submittedName>
</protein>
<sequence>MKTKLFLILFIIVFGFNSISLTRASYIGIVQRVHDDWELLDKTFTPYETNLSSTIHFRNGETIMFRYDLIGDIVNHKITINLTSTSKFILQIAKRDVPSTKTGLTFTACGGDLDTVVFGLTVKNIFFGGDVTLFSYLHEEEKCDPKGRLN</sequence>
<organism evidence="1 2">
    <name type="scientific">Polysphondylium violaceum</name>
    <dbReference type="NCBI Taxonomy" id="133409"/>
    <lineage>
        <taxon>Eukaryota</taxon>
        <taxon>Amoebozoa</taxon>
        <taxon>Evosea</taxon>
        <taxon>Eumycetozoa</taxon>
        <taxon>Dictyostelia</taxon>
        <taxon>Dictyosteliales</taxon>
        <taxon>Dictyosteliaceae</taxon>
        <taxon>Polysphondylium</taxon>
    </lineage>
</organism>
<dbReference type="Proteomes" id="UP000695562">
    <property type="component" value="Unassembled WGS sequence"/>
</dbReference>
<evidence type="ECO:0000313" key="2">
    <source>
        <dbReference type="Proteomes" id="UP000695562"/>
    </source>
</evidence>
<reference evidence="1" key="1">
    <citation type="submission" date="2020-01" db="EMBL/GenBank/DDBJ databases">
        <title>Development of genomics and gene disruption for Polysphondylium violaceum indicates a role for the polyketide synthase stlB in stalk morphogenesis.</title>
        <authorList>
            <person name="Narita B."/>
            <person name="Kawabe Y."/>
            <person name="Kin K."/>
            <person name="Saito T."/>
            <person name="Gibbs R."/>
            <person name="Kuspa A."/>
            <person name="Muzny D."/>
            <person name="Queller D."/>
            <person name="Richards S."/>
            <person name="Strassman J."/>
            <person name="Sucgang R."/>
            <person name="Worley K."/>
            <person name="Schaap P."/>
        </authorList>
    </citation>
    <scope>NUCLEOTIDE SEQUENCE</scope>
    <source>
        <strain evidence="1">QSvi11</strain>
    </source>
</reference>
<dbReference type="EMBL" id="AJWJ01000458">
    <property type="protein sequence ID" value="KAF2070691.1"/>
    <property type="molecule type" value="Genomic_DNA"/>
</dbReference>
<name>A0A8J4PW90_9MYCE</name>
<proteinExistence type="predicted"/>
<gene>
    <name evidence="1" type="ORF">CYY_007992</name>
</gene>
<keyword evidence="2" id="KW-1185">Reference proteome</keyword>
<comment type="caution">
    <text evidence="1">The sequence shown here is derived from an EMBL/GenBank/DDBJ whole genome shotgun (WGS) entry which is preliminary data.</text>
</comment>
<dbReference type="AlphaFoldDB" id="A0A8J4PW90"/>
<evidence type="ECO:0000313" key="1">
    <source>
        <dbReference type="EMBL" id="KAF2070691.1"/>
    </source>
</evidence>